<dbReference type="FunFam" id="1.10.510.10:FF:000411">
    <property type="entry name" value="Probable Ste20-like kinase Don3"/>
    <property type="match status" value="1"/>
</dbReference>
<dbReference type="EC" id="2.7.11.1" evidence="4"/>
<dbReference type="FunFam" id="3.30.200.20:FF:000092">
    <property type="entry name" value="Serine/threonine-protein kinase 24"/>
    <property type="match status" value="1"/>
</dbReference>
<dbReference type="PROSITE" id="PS50011">
    <property type="entry name" value="PROTEIN_KINASE_DOM"/>
    <property type="match status" value="1"/>
</dbReference>
<keyword evidence="12 16" id="KW-0067">ATP-binding</keyword>
<dbReference type="InterPro" id="IPR017441">
    <property type="entry name" value="Protein_kinase_ATP_BS"/>
</dbReference>
<comment type="catalytic activity">
    <reaction evidence="14">
        <text>L-threonyl-[protein] + ATP = O-phospho-L-threonyl-[protein] + ADP + H(+)</text>
        <dbReference type="Rhea" id="RHEA:46608"/>
        <dbReference type="Rhea" id="RHEA-COMP:11060"/>
        <dbReference type="Rhea" id="RHEA-COMP:11605"/>
        <dbReference type="ChEBI" id="CHEBI:15378"/>
        <dbReference type="ChEBI" id="CHEBI:30013"/>
        <dbReference type="ChEBI" id="CHEBI:30616"/>
        <dbReference type="ChEBI" id="CHEBI:61977"/>
        <dbReference type="ChEBI" id="CHEBI:456216"/>
        <dbReference type="EC" id="2.7.11.1"/>
    </reaction>
</comment>
<dbReference type="Pfam" id="PF00069">
    <property type="entry name" value="Pkinase"/>
    <property type="match status" value="1"/>
</dbReference>
<dbReference type="PROSITE" id="PS00107">
    <property type="entry name" value="PROTEIN_KINASE_ATP"/>
    <property type="match status" value="1"/>
</dbReference>
<dbReference type="CDD" id="cd06642">
    <property type="entry name" value="STKc_STK25"/>
    <property type="match status" value="1"/>
</dbReference>
<organism evidence="19 20">
    <name type="scientific">Rousettus aegyptiacus</name>
    <name type="common">Egyptian fruit bat</name>
    <name type="synonym">Pteropus aegyptiacus</name>
    <dbReference type="NCBI Taxonomy" id="9407"/>
    <lineage>
        <taxon>Eukaryota</taxon>
        <taxon>Metazoa</taxon>
        <taxon>Chordata</taxon>
        <taxon>Craniata</taxon>
        <taxon>Vertebrata</taxon>
        <taxon>Euteleostomi</taxon>
        <taxon>Mammalia</taxon>
        <taxon>Eutheria</taxon>
        <taxon>Laurasiatheria</taxon>
        <taxon>Chiroptera</taxon>
        <taxon>Yinpterochiroptera</taxon>
        <taxon>Pteropodoidea</taxon>
        <taxon>Pteropodidae</taxon>
        <taxon>Rousettinae</taxon>
        <taxon>Rousettus</taxon>
    </lineage>
</organism>
<keyword evidence="8" id="KW-0808">Transferase</keyword>
<dbReference type="Proteomes" id="UP000593571">
    <property type="component" value="Unassembled WGS sequence"/>
</dbReference>
<comment type="catalytic activity">
    <reaction evidence="15">
        <text>L-seryl-[protein] + ATP = O-phospho-L-seryl-[protein] + ADP + H(+)</text>
        <dbReference type="Rhea" id="RHEA:17989"/>
        <dbReference type="Rhea" id="RHEA-COMP:9863"/>
        <dbReference type="Rhea" id="RHEA-COMP:11604"/>
        <dbReference type="ChEBI" id="CHEBI:15378"/>
        <dbReference type="ChEBI" id="CHEBI:29999"/>
        <dbReference type="ChEBI" id="CHEBI:30616"/>
        <dbReference type="ChEBI" id="CHEBI:83421"/>
        <dbReference type="ChEBI" id="CHEBI:456216"/>
        <dbReference type="EC" id="2.7.11.1"/>
    </reaction>
</comment>
<dbReference type="InterPro" id="IPR035060">
    <property type="entry name" value="STK_STK25"/>
</dbReference>
<evidence type="ECO:0000256" key="17">
    <source>
        <dbReference type="SAM" id="Coils"/>
    </source>
</evidence>
<sequence>MAHLRGFANQHSRVDPEELFTKLDRIGKGSFGEVFKGIDNRSKEVVAIKIIDLEEAEDEIEDIQQEITVLSQCDSPHVTRYFGSYLKSTKLWIIMEYLGGGSALDLLKPGPLEETYIATILREILKGLDYLHSERKIHRDIKAANVLLSEQGDVKLADFGVAGQLTDTHIKRNTFVGTPFWMAPEVIKQSAYDFKADIWSLGITAIELAKGEPPNSDLHPMRVLFLIPKNSPPVLEGHHSKPFKEFVEACLNKDPRFRPTARELLKHKFITRYTKKTSFLTELIDRYKRWKSEGHGEESSSEDLADLEPLTPCHGHGGLTAGSQPLPCVEGCPPSLPGWAEVTAGSKDRWRTKWPCGGSGLRPLRPPWQGHPFPQAHWMQPLGRGVETVGPAPSPAWGPMALD</sequence>
<comment type="similarity">
    <text evidence="3">Belongs to the protein kinase superfamily. STE Ser/Thr protein kinase family. STE20 subfamily.</text>
</comment>
<evidence type="ECO:0000313" key="20">
    <source>
        <dbReference type="Proteomes" id="UP000593571"/>
    </source>
</evidence>
<evidence type="ECO:0000313" key="19">
    <source>
        <dbReference type="EMBL" id="KAF6498023.1"/>
    </source>
</evidence>
<evidence type="ECO:0000256" key="10">
    <source>
        <dbReference type="ARBA" id="ARBA00022741"/>
    </source>
</evidence>
<keyword evidence="5" id="KW-0963">Cytoplasm</keyword>
<dbReference type="PANTHER" id="PTHR48012:SF9">
    <property type="entry name" value="SERINE_THREONINE-PROTEIN KINASE 25"/>
    <property type="match status" value="1"/>
</dbReference>
<evidence type="ECO:0000256" key="14">
    <source>
        <dbReference type="ARBA" id="ARBA00047899"/>
    </source>
</evidence>
<gene>
    <name evidence="19" type="ORF">HJG63_018608</name>
</gene>
<dbReference type="GO" id="GO:0005794">
    <property type="term" value="C:Golgi apparatus"/>
    <property type="evidence" value="ECO:0007669"/>
    <property type="project" value="TreeGrafter"/>
</dbReference>
<keyword evidence="9" id="KW-0479">Metal-binding</keyword>
<dbReference type="GO" id="GO:0046872">
    <property type="term" value="F:metal ion binding"/>
    <property type="evidence" value="ECO:0007669"/>
    <property type="project" value="UniProtKB-KW"/>
</dbReference>
<evidence type="ECO:0000256" key="6">
    <source>
        <dbReference type="ARBA" id="ARBA00022527"/>
    </source>
</evidence>
<keyword evidence="7" id="KW-0597">Phosphoprotein</keyword>
<dbReference type="GO" id="GO:0005524">
    <property type="term" value="F:ATP binding"/>
    <property type="evidence" value="ECO:0007669"/>
    <property type="project" value="UniProtKB-UniRule"/>
</dbReference>
<dbReference type="InterPro" id="IPR000719">
    <property type="entry name" value="Prot_kinase_dom"/>
</dbReference>
<keyword evidence="10 16" id="KW-0547">Nucleotide-binding</keyword>
<name>A0A7J8JMB4_ROUAE</name>
<dbReference type="EMBL" id="JACASE010000002">
    <property type="protein sequence ID" value="KAF6498023.1"/>
    <property type="molecule type" value="Genomic_DNA"/>
</dbReference>
<evidence type="ECO:0000256" key="9">
    <source>
        <dbReference type="ARBA" id="ARBA00022723"/>
    </source>
</evidence>
<evidence type="ECO:0000256" key="3">
    <source>
        <dbReference type="ARBA" id="ARBA00008874"/>
    </source>
</evidence>
<dbReference type="SUPFAM" id="SSF56112">
    <property type="entry name" value="Protein kinase-like (PK-like)"/>
    <property type="match status" value="1"/>
</dbReference>
<evidence type="ECO:0000256" key="2">
    <source>
        <dbReference type="ARBA" id="ARBA00004496"/>
    </source>
</evidence>
<evidence type="ECO:0000256" key="5">
    <source>
        <dbReference type="ARBA" id="ARBA00022490"/>
    </source>
</evidence>
<dbReference type="AlphaFoldDB" id="A0A7J8JMB4"/>
<evidence type="ECO:0000256" key="11">
    <source>
        <dbReference type="ARBA" id="ARBA00022777"/>
    </source>
</evidence>
<evidence type="ECO:0000256" key="4">
    <source>
        <dbReference type="ARBA" id="ARBA00012513"/>
    </source>
</evidence>
<evidence type="ECO:0000259" key="18">
    <source>
        <dbReference type="PROSITE" id="PS50011"/>
    </source>
</evidence>
<dbReference type="InterPro" id="IPR050629">
    <property type="entry name" value="STE20/SPS1-PAK"/>
</dbReference>
<evidence type="ECO:0000256" key="16">
    <source>
        <dbReference type="PROSITE-ProRule" id="PRU10141"/>
    </source>
</evidence>
<dbReference type="PANTHER" id="PTHR48012">
    <property type="entry name" value="STERILE20-LIKE KINASE, ISOFORM B-RELATED"/>
    <property type="match status" value="1"/>
</dbReference>
<keyword evidence="20" id="KW-1185">Reference proteome</keyword>
<evidence type="ECO:0000256" key="12">
    <source>
        <dbReference type="ARBA" id="ARBA00022840"/>
    </source>
</evidence>
<comment type="caution">
    <text evidence="19">The sequence shown here is derived from an EMBL/GenBank/DDBJ whole genome shotgun (WGS) entry which is preliminary data.</text>
</comment>
<evidence type="ECO:0000256" key="13">
    <source>
        <dbReference type="ARBA" id="ARBA00022842"/>
    </source>
</evidence>
<evidence type="ECO:0000256" key="8">
    <source>
        <dbReference type="ARBA" id="ARBA00022679"/>
    </source>
</evidence>
<dbReference type="InterPro" id="IPR011009">
    <property type="entry name" value="Kinase-like_dom_sf"/>
</dbReference>
<feature type="coiled-coil region" evidence="17">
    <location>
        <begin position="46"/>
        <end position="73"/>
    </location>
</feature>
<proteinExistence type="inferred from homology"/>
<evidence type="ECO:0000256" key="1">
    <source>
        <dbReference type="ARBA" id="ARBA00001946"/>
    </source>
</evidence>
<dbReference type="SMART" id="SM00220">
    <property type="entry name" value="S_TKc"/>
    <property type="match status" value="1"/>
</dbReference>
<keyword evidence="6" id="KW-0723">Serine/threonine-protein kinase</keyword>
<dbReference type="GO" id="GO:0004674">
    <property type="term" value="F:protein serine/threonine kinase activity"/>
    <property type="evidence" value="ECO:0007669"/>
    <property type="project" value="UniProtKB-KW"/>
</dbReference>
<accession>A0A7J8JMB4</accession>
<protein>
    <recommendedName>
        <fullName evidence="4">non-specific serine/threonine protein kinase</fullName>
        <ecNumber evidence="4">2.7.11.1</ecNumber>
    </recommendedName>
</protein>
<evidence type="ECO:0000256" key="7">
    <source>
        <dbReference type="ARBA" id="ARBA00022553"/>
    </source>
</evidence>
<comment type="cofactor">
    <cofactor evidence="1">
        <name>Mg(2+)</name>
        <dbReference type="ChEBI" id="CHEBI:18420"/>
    </cofactor>
</comment>
<feature type="domain" description="Protein kinase" evidence="18">
    <location>
        <begin position="20"/>
        <end position="270"/>
    </location>
</feature>
<keyword evidence="11 19" id="KW-0418">Kinase</keyword>
<feature type="binding site" evidence="16">
    <location>
        <position position="49"/>
    </location>
    <ligand>
        <name>ATP</name>
        <dbReference type="ChEBI" id="CHEBI:30616"/>
    </ligand>
</feature>
<dbReference type="Gene3D" id="1.10.510.10">
    <property type="entry name" value="Transferase(Phosphotransferase) domain 1"/>
    <property type="match status" value="1"/>
</dbReference>
<keyword evidence="13" id="KW-0460">Magnesium</keyword>
<comment type="subcellular location">
    <subcellularLocation>
        <location evidence="2">Cytoplasm</location>
    </subcellularLocation>
</comment>
<keyword evidence="17" id="KW-0175">Coiled coil</keyword>
<reference evidence="19 20" key="1">
    <citation type="journal article" date="2020" name="Nature">
        <title>Six reference-quality genomes reveal evolution of bat adaptations.</title>
        <authorList>
            <person name="Jebb D."/>
            <person name="Huang Z."/>
            <person name="Pippel M."/>
            <person name="Hughes G.M."/>
            <person name="Lavrichenko K."/>
            <person name="Devanna P."/>
            <person name="Winkler S."/>
            <person name="Jermiin L.S."/>
            <person name="Skirmuntt E.C."/>
            <person name="Katzourakis A."/>
            <person name="Burkitt-Gray L."/>
            <person name="Ray D.A."/>
            <person name="Sullivan K.A.M."/>
            <person name="Roscito J.G."/>
            <person name="Kirilenko B.M."/>
            <person name="Davalos L.M."/>
            <person name="Corthals A.P."/>
            <person name="Power M.L."/>
            <person name="Jones G."/>
            <person name="Ransome R.D."/>
            <person name="Dechmann D.K.N."/>
            <person name="Locatelli A.G."/>
            <person name="Puechmaille S.J."/>
            <person name="Fedrigo O."/>
            <person name="Jarvis E.D."/>
            <person name="Hiller M."/>
            <person name="Vernes S.C."/>
            <person name="Myers E.W."/>
            <person name="Teeling E.C."/>
        </authorList>
    </citation>
    <scope>NUCLEOTIDE SEQUENCE [LARGE SCALE GENOMIC DNA]</scope>
    <source>
        <strain evidence="19">MRouAeg1</strain>
        <tissue evidence="19">Muscle</tissue>
    </source>
</reference>
<evidence type="ECO:0000256" key="15">
    <source>
        <dbReference type="ARBA" id="ARBA00048679"/>
    </source>
</evidence>
<dbReference type="Gene3D" id="3.30.200.20">
    <property type="entry name" value="Phosphorylase Kinase, domain 1"/>
    <property type="match status" value="1"/>
</dbReference>